<accession>A0AAW1S9Y8</accession>
<dbReference type="PRINTS" id="PR00625">
    <property type="entry name" value="JDOMAIN"/>
</dbReference>
<feature type="domain" description="J" evidence="3">
    <location>
        <begin position="418"/>
        <end position="486"/>
    </location>
</feature>
<evidence type="ECO:0000259" key="3">
    <source>
        <dbReference type="PROSITE" id="PS50076"/>
    </source>
</evidence>
<dbReference type="InterPro" id="IPR001623">
    <property type="entry name" value="DnaJ_domain"/>
</dbReference>
<dbReference type="Pfam" id="PF00226">
    <property type="entry name" value="DnaJ"/>
    <property type="match status" value="1"/>
</dbReference>
<feature type="transmembrane region" description="Helical" evidence="2">
    <location>
        <begin position="658"/>
        <end position="679"/>
    </location>
</feature>
<sequence>MLASFKLFTSLQLHRIPGSSSRNLSQAVTTGLTAEDLQQSSRTFATAQPAPEKLAALPFSVTRQEAEKAFEGFHTAFQLLVRPHKDKIKESFLPFWIASCSVRSTLTRADIGFTESGQEYNRHTKTWDSVQKTIWRTVHLHQEWDRTYPASNAALQVYASYKYPRAQMQSISPGQAADLARRMTPDLLQSNDSTRRVGPFHMAPATAQAMILQRLQAAEKKAATDFIRTAYSCDQVRAMELHVERRGFRMSPLYVPAFVISGRQMLGSKSRTFLSGVNSQQVTGDRMYNEGLIGAITGVAGLAIITWTNAWGQYSASNLWLLGVVVPAGASILLVQRLPWIQQAWHQHLQAGEQERMEQEAADGGWDAEWIKAYWQAENRQRERSESQENFRQKSGRSRFSWSGQSHSQASNPHDHKGYYKTLEVNPNASQQEISAAYRGLVMRWHPDHHPDEAGKATATMKLQEVNEAYSVLRSSTKRSRTEAWFEGCPAARTGGEDLFVAVYFPFPLGDSPCRRSVACSQVPDSSLHRKQESMDPKAQGGGGGGGGGGGHKRPGAVEATGGYINYVLFALDLALSWFGWFITMCGLSAAQHYVKKRAADIPSNIPGEYNYKVDANYPNISGGKLFRLDWFILFLQFVVLGIVSIGCASSLLRQVRISLIGFLSVATMLIIISTDRLYNMSGKLPSGHVAARVAFAGYLLMAIGNFGCMYLLGLDPDRVQ</sequence>
<feature type="region of interest" description="Disordered" evidence="1">
    <location>
        <begin position="379"/>
        <end position="417"/>
    </location>
</feature>
<reference evidence="4 5" key="1">
    <citation type="journal article" date="2024" name="Nat. Commun.">
        <title>Phylogenomics reveals the evolutionary origins of lichenization in chlorophyte algae.</title>
        <authorList>
            <person name="Puginier C."/>
            <person name="Libourel C."/>
            <person name="Otte J."/>
            <person name="Skaloud P."/>
            <person name="Haon M."/>
            <person name="Grisel S."/>
            <person name="Petersen M."/>
            <person name="Berrin J.G."/>
            <person name="Delaux P.M."/>
            <person name="Dal Grande F."/>
            <person name="Keller J."/>
        </authorList>
    </citation>
    <scope>NUCLEOTIDE SEQUENCE [LARGE SCALE GENOMIC DNA]</scope>
    <source>
        <strain evidence="4 5">SAG 2145</strain>
    </source>
</reference>
<dbReference type="EMBL" id="JALJOS010000002">
    <property type="protein sequence ID" value="KAK9843053.1"/>
    <property type="molecule type" value="Genomic_DNA"/>
</dbReference>
<feature type="compositionally biased region" description="Polar residues" evidence="1">
    <location>
        <begin position="398"/>
        <end position="412"/>
    </location>
</feature>
<dbReference type="AlphaFoldDB" id="A0AAW1S9Y8"/>
<keyword evidence="5" id="KW-1185">Reference proteome</keyword>
<feature type="compositionally biased region" description="Basic and acidic residues" evidence="1">
    <location>
        <begin position="527"/>
        <end position="536"/>
    </location>
</feature>
<feature type="compositionally biased region" description="Gly residues" evidence="1">
    <location>
        <begin position="540"/>
        <end position="550"/>
    </location>
</feature>
<feature type="transmembrane region" description="Helical" evidence="2">
    <location>
        <begin position="564"/>
        <end position="588"/>
    </location>
</feature>
<dbReference type="Gene3D" id="1.10.287.110">
    <property type="entry name" value="DnaJ domain"/>
    <property type="match status" value="1"/>
</dbReference>
<feature type="transmembrane region" description="Helical" evidence="2">
    <location>
        <begin position="691"/>
        <end position="713"/>
    </location>
</feature>
<dbReference type="Proteomes" id="UP001438707">
    <property type="component" value="Unassembled WGS sequence"/>
</dbReference>
<keyword evidence="2" id="KW-0812">Transmembrane</keyword>
<feature type="region of interest" description="Disordered" evidence="1">
    <location>
        <begin position="523"/>
        <end position="553"/>
    </location>
</feature>
<dbReference type="CDD" id="cd06257">
    <property type="entry name" value="DnaJ"/>
    <property type="match status" value="1"/>
</dbReference>
<dbReference type="PANTHER" id="PTHR24074">
    <property type="entry name" value="CO-CHAPERONE PROTEIN DJLA"/>
    <property type="match status" value="1"/>
</dbReference>
<dbReference type="SUPFAM" id="SSF46565">
    <property type="entry name" value="Chaperone J-domain"/>
    <property type="match status" value="1"/>
</dbReference>
<dbReference type="PROSITE" id="PS50076">
    <property type="entry name" value="DNAJ_2"/>
    <property type="match status" value="1"/>
</dbReference>
<dbReference type="InterPro" id="IPR050817">
    <property type="entry name" value="DjlA_DnaK_co-chaperone"/>
</dbReference>
<organism evidence="4 5">
    <name type="scientific">Apatococcus lobatus</name>
    <dbReference type="NCBI Taxonomy" id="904363"/>
    <lineage>
        <taxon>Eukaryota</taxon>
        <taxon>Viridiplantae</taxon>
        <taxon>Chlorophyta</taxon>
        <taxon>core chlorophytes</taxon>
        <taxon>Trebouxiophyceae</taxon>
        <taxon>Chlorellales</taxon>
        <taxon>Chlorellaceae</taxon>
        <taxon>Apatococcus</taxon>
    </lineage>
</organism>
<dbReference type="InterPro" id="IPR036869">
    <property type="entry name" value="J_dom_sf"/>
</dbReference>
<evidence type="ECO:0000313" key="5">
    <source>
        <dbReference type="Proteomes" id="UP001438707"/>
    </source>
</evidence>
<evidence type="ECO:0000256" key="2">
    <source>
        <dbReference type="SAM" id="Phobius"/>
    </source>
</evidence>
<proteinExistence type="predicted"/>
<gene>
    <name evidence="4" type="ORF">WJX74_006258</name>
</gene>
<feature type="transmembrane region" description="Helical" evidence="2">
    <location>
        <begin position="287"/>
        <end position="307"/>
    </location>
</feature>
<keyword evidence="2" id="KW-1133">Transmembrane helix</keyword>
<feature type="transmembrane region" description="Helical" evidence="2">
    <location>
        <begin position="631"/>
        <end position="652"/>
    </location>
</feature>
<keyword evidence="2" id="KW-0472">Membrane</keyword>
<feature type="compositionally biased region" description="Basic and acidic residues" evidence="1">
    <location>
        <begin position="379"/>
        <end position="392"/>
    </location>
</feature>
<comment type="caution">
    <text evidence="4">The sequence shown here is derived from an EMBL/GenBank/DDBJ whole genome shotgun (WGS) entry which is preliminary data.</text>
</comment>
<name>A0AAW1S9Y8_9CHLO</name>
<evidence type="ECO:0000313" key="4">
    <source>
        <dbReference type="EMBL" id="KAK9843053.1"/>
    </source>
</evidence>
<dbReference type="SMART" id="SM00271">
    <property type="entry name" value="DnaJ"/>
    <property type="match status" value="1"/>
</dbReference>
<protein>
    <recommendedName>
        <fullName evidence="3">J domain-containing protein</fullName>
    </recommendedName>
</protein>
<evidence type="ECO:0000256" key="1">
    <source>
        <dbReference type="SAM" id="MobiDB-lite"/>
    </source>
</evidence>
<feature type="transmembrane region" description="Helical" evidence="2">
    <location>
        <begin position="319"/>
        <end position="340"/>
    </location>
</feature>